<reference evidence="2" key="1">
    <citation type="submission" date="2021-02" db="EMBL/GenBank/DDBJ databases">
        <title>Psilocybe cubensis genome.</title>
        <authorList>
            <person name="Mckernan K.J."/>
            <person name="Crawford S."/>
            <person name="Trippe A."/>
            <person name="Kane L.T."/>
            <person name="Mclaughlin S."/>
        </authorList>
    </citation>
    <scope>NUCLEOTIDE SEQUENCE [LARGE SCALE GENOMIC DNA]</scope>
    <source>
        <strain evidence="2">MGC-MH-2018</strain>
    </source>
</reference>
<accession>A0A8H7XNA6</accession>
<protein>
    <submittedName>
        <fullName evidence="2">Uncharacterized protein</fullName>
    </submittedName>
</protein>
<dbReference type="EMBL" id="JAFIQS010000012">
    <property type="protein sequence ID" value="KAG5164351.1"/>
    <property type="molecule type" value="Genomic_DNA"/>
</dbReference>
<feature type="compositionally biased region" description="Low complexity" evidence="1">
    <location>
        <begin position="205"/>
        <end position="216"/>
    </location>
</feature>
<feature type="region of interest" description="Disordered" evidence="1">
    <location>
        <begin position="157"/>
        <end position="237"/>
    </location>
</feature>
<sequence length="440" mass="46997">MDNLLQQMPKPKLYGTSRINLLSQKAVAVYEIEEAIRKLEGAFNMFLEAEPEASNSTSIALNKRVLTARISALSLIVSTLSEDEIVQTRNSPATPDYKLAENIRPSLDILAKTDFLENESLPAPGTRASFVPLSDAVDALASALLAGVHNLAKNSDVSGIDINKTGDGARSEHEHRDFSDIGGKRSQSPRPRMERPETNSIVRRPTPSNASATTTSGLTGVTDPDSTSPMTFPTSHVRTSVEMQVEDLKQSLVSSSPFSSQSISLASTHPGYENAGWTTLPYLCNTSAPYSPSSNISFIVGPIQASVAIPPKVKIFDRSAGSSSANSASVDANELLPGQGEKNSVRSSRDIFASIKQIPLTVPSPVVSATSKGRVSRTRVSVSPPQALDTPKGKARVSATKKKIPTIQNESNDGGKETSPRRSSRLNSSNSPYARPKSPN</sequence>
<feature type="region of interest" description="Disordered" evidence="1">
    <location>
        <begin position="321"/>
        <end position="346"/>
    </location>
</feature>
<evidence type="ECO:0000256" key="1">
    <source>
        <dbReference type="SAM" id="MobiDB-lite"/>
    </source>
</evidence>
<gene>
    <name evidence="2" type="ORF">JR316_010857</name>
</gene>
<feature type="compositionally biased region" description="Basic residues" evidence="1">
    <location>
        <begin position="393"/>
        <end position="404"/>
    </location>
</feature>
<feature type="compositionally biased region" description="Polar residues" evidence="1">
    <location>
        <begin position="224"/>
        <end position="237"/>
    </location>
</feature>
<name>A0A8H7XNA6_PSICU</name>
<dbReference type="AlphaFoldDB" id="A0A8H7XNA6"/>
<proteinExistence type="predicted"/>
<feature type="region of interest" description="Disordered" evidence="1">
    <location>
        <begin position="365"/>
        <end position="440"/>
    </location>
</feature>
<organism evidence="2">
    <name type="scientific">Psilocybe cubensis</name>
    <name type="common">Psychedelic mushroom</name>
    <name type="synonym">Stropharia cubensis</name>
    <dbReference type="NCBI Taxonomy" id="181762"/>
    <lineage>
        <taxon>Eukaryota</taxon>
        <taxon>Fungi</taxon>
        <taxon>Dikarya</taxon>
        <taxon>Basidiomycota</taxon>
        <taxon>Agaricomycotina</taxon>
        <taxon>Agaricomycetes</taxon>
        <taxon>Agaricomycetidae</taxon>
        <taxon>Agaricales</taxon>
        <taxon>Agaricineae</taxon>
        <taxon>Strophariaceae</taxon>
        <taxon>Psilocybe</taxon>
    </lineage>
</organism>
<evidence type="ECO:0000313" key="2">
    <source>
        <dbReference type="EMBL" id="KAG5164351.1"/>
    </source>
</evidence>
<feature type="compositionally biased region" description="Basic and acidic residues" evidence="1">
    <location>
        <begin position="167"/>
        <end position="183"/>
    </location>
</feature>
<feature type="compositionally biased region" description="Polar residues" evidence="1">
    <location>
        <begin position="367"/>
        <end position="384"/>
    </location>
</feature>
<comment type="caution">
    <text evidence="2">The sequence shown here is derived from an EMBL/GenBank/DDBJ whole genome shotgun (WGS) entry which is preliminary data.</text>
</comment>